<evidence type="ECO:0000259" key="1">
    <source>
        <dbReference type="Pfam" id="PF09820"/>
    </source>
</evidence>
<feature type="domain" description="AAA-ATPase-like" evidence="1">
    <location>
        <begin position="10"/>
        <end position="205"/>
    </location>
</feature>
<dbReference type="PANTHER" id="PTHR34825">
    <property type="entry name" value="CONSERVED PROTEIN, WITH A WEAK D-GALACTARATE DEHYDRATASE/ALTRONATE HYDROLASE DOMAIN"/>
    <property type="match status" value="1"/>
</dbReference>
<name>A0A1H9W4B0_BUTFI</name>
<sequence length="531" mass="60128">MGLFLNPGNENFKSILNGIYVDKTGIIESINKTINTTDKLTCISRPRRFGKSYTAKMLCAYYGKTCDSSALFDDKVISKSDSYRKHLNKYPVIYLDITGFISSSSNIDDIVKKIRASIIDEIKEEYPDMQGNSLGELLVNVAEYSFDKFFFVIDEWDALFREYKEKTKLQEEYIDFLREIFKNGNVTDRAIAGAFMTGILPIKKYGHQSAISDFREYTMIQPSIFAEYVGFTKDDIDNLASSYTVNKAKLKKWYDGYSFAQVGDVYNPNSVCQAVRTGVYDSYWSKTETYEALLEYINLDRDGLQADIIQMIGGNEMPVDTATFQNDMTSVQSRDDVLSLLIHLGYLAYDANTGKARIPNEEIRREFISTVRIGSHDATTRIIRNSDQLIADTIDGNEEAVAKAVEEAHSAGTFGISPLFYNDEQALRSVVKFAYISCANNYIKVKELPSGRGYADVVYIPNPSERLPVLLIELKMDTSADGAIKQIAERNYPKIFENISGEVILCGINYDSKTKRHECKIEKMIFPLDSK</sequence>
<dbReference type="InterPro" id="IPR027417">
    <property type="entry name" value="P-loop_NTPase"/>
</dbReference>
<dbReference type="InterPro" id="IPR012547">
    <property type="entry name" value="PDDEXK_9"/>
</dbReference>
<proteinExistence type="predicted"/>
<protein>
    <submittedName>
        <fullName evidence="2">PD-(D/E)XK nuclease superfamily protein</fullName>
    </submittedName>
</protein>
<accession>A0A1H9W4B0</accession>
<dbReference type="Gene3D" id="3.40.50.300">
    <property type="entry name" value="P-loop containing nucleotide triphosphate hydrolases"/>
    <property type="match status" value="1"/>
</dbReference>
<reference evidence="2 3" key="1">
    <citation type="submission" date="2016-10" db="EMBL/GenBank/DDBJ databases">
        <authorList>
            <person name="de Groot N.N."/>
        </authorList>
    </citation>
    <scope>NUCLEOTIDE SEQUENCE [LARGE SCALE GENOMIC DNA]</scope>
    <source>
        <strain evidence="2 3">AR40</strain>
    </source>
</reference>
<dbReference type="PANTHER" id="PTHR34825:SF1">
    <property type="entry name" value="AAA-ATPASE-LIKE DOMAIN-CONTAINING PROTEIN"/>
    <property type="match status" value="1"/>
</dbReference>
<organism evidence="2 3">
    <name type="scientific">Butyrivibrio fibrisolvens</name>
    <dbReference type="NCBI Taxonomy" id="831"/>
    <lineage>
        <taxon>Bacteria</taxon>
        <taxon>Bacillati</taxon>
        <taxon>Bacillota</taxon>
        <taxon>Clostridia</taxon>
        <taxon>Lachnospirales</taxon>
        <taxon>Lachnospiraceae</taxon>
        <taxon>Butyrivibrio</taxon>
    </lineage>
</organism>
<dbReference type="InterPro" id="IPR018631">
    <property type="entry name" value="AAA-ATPase-like_dom"/>
</dbReference>
<evidence type="ECO:0000313" key="3">
    <source>
        <dbReference type="Proteomes" id="UP000182584"/>
    </source>
</evidence>
<dbReference type="AlphaFoldDB" id="A0A1H9W4B0"/>
<dbReference type="Pfam" id="PF09820">
    <property type="entry name" value="AAA-ATPase_like"/>
    <property type="match status" value="1"/>
</dbReference>
<dbReference type="eggNOG" id="COG1672">
    <property type="taxonomic scope" value="Bacteria"/>
</dbReference>
<evidence type="ECO:0000313" key="2">
    <source>
        <dbReference type="EMBL" id="SES28639.1"/>
    </source>
</evidence>
<dbReference type="SUPFAM" id="SSF52540">
    <property type="entry name" value="P-loop containing nucleoside triphosphate hydrolases"/>
    <property type="match status" value="1"/>
</dbReference>
<dbReference type="Pfam" id="PF08011">
    <property type="entry name" value="PDDEXK_9"/>
    <property type="match status" value="1"/>
</dbReference>
<dbReference type="OrthoDB" id="1650748at2"/>
<dbReference type="EMBL" id="FOGJ01000027">
    <property type="protein sequence ID" value="SES28639.1"/>
    <property type="molecule type" value="Genomic_DNA"/>
</dbReference>
<dbReference type="Proteomes" id="UP000182584">
    <property type="component" value="Unassembled WGS sequence"/>
</dbReference>
<gene>
    <name evidence="2" type="ORF">SAMN04487884_1275</name>
</gene>
<dbReference type="RefSeq" id="WP_074758093.1">
    <property type="nucleotide sequence ID" value="NZ_FOGJ01000027.1"/>
</dbReference>